<name>A0A8A4TYH6_SULCO</name>
<dbReference type="InterPro" id="IPR036034">
    <property type="entry name" value="PDZ_sf"/>
</dbReference>
<protein>
    <submittedName>
        <fullName evidence="2">M61 family metallopeptidase</fullName>
    </submittedName>
</protein>
<dbReference type="Gene3D" id="2.30.42.10">
    <property type="match status" value="1"/>
</dbReference>
<dbReference type="InterPro" id="IPR027268">
    <property type="entry name" value="Peptidase_M4/M1_CTD_sf"/>
</dbReference>
<dbReference type="Pfam" id="PF17899">
    <property type="entry name" value="Peptidase_M61_N"/>
    <property type="match status" value="1"/>
</dbReference>
<organism evidence="2 3">
    <name type="scientific">Sulfidibacter corallicola</name>
    <dbReference type="NCBI Taxonomy" id="2818388"/>
    <lineage>
        <taxon>Bacteria</taxon>
        <taxon>Pseudomonadati</taxon>
        <taxon>Acidobacteriota</taxon>
        <taxon>Holophagae</taxon>
        <taxon>Acanthopleuribacterales</taxon>
        <taxon>Acanthopleuribacteraceae</taxon>
        <taxon>Sulfidibacter</taxon>
    </lineage>
</organism>
<accession>A0A8A4TYH6</accession>
<dbReference type="InterPro" id="IPR024191">
    <property type="entry name" value="Peptidase_M61"/>
</dbReference>
<proteinExistence type="predicted"/>
<dbReference type="KEGG" id="scor:J3U87_16270"/>
<dbReference type="InterPro" id="IPR007963">
    <property type="entry name" value="Peptidase_M61_catalytic"/>
</dbReference>
<reference evidence="2" key="1">
    <citation type="submission" date="2021-03" db="EMBL/GenBank/DDBJ databases">
        <title>Acanthopleuribacteraceae sp. M133.</title>
        <authorList>
            <person name="Wang G."/>
        </authorList>
    </citation>
    <scope>NUCLEOTIDE SEQUENCE</scope>
    <source>
        <strain evidence="2">M133</strain>
    </source>
</reference>
<dbReference type="SMART" id="SM00228">
    <property type="entry name" value="PDZ"/>
    <property type="match status" value="1"/>
</dbReference>
<dbReference type="Proteomes" id="UP000663929">
    <property type="component" value="Chromosome"/>
</dbReference>
<dbReference type="SUPFAM" id="SSF50156">
    <property type="entry name" value="PDZ domain-like"/>
    <property type="match status" value="1"/>
</dbReference>
<dbReference type="Gene3D" id="1.10.390.10">
    <property type="entry name" value="Neutral Protease Domain 2"/>
    <property type="match status" value="1"/>
</dbReference>
<dbReference type="PROSITE" id="PS50106">
    <property type="entry name" value="PDZ"/>
    <property type="match status" value="1"/>
</dbReference>
<dbReference type="EMBL" id="CP071793">
    <property type="protein sequence ID" value="QTD54002.1"/>
    <property type="molecule type" value="Genomic_DNA"/>
</dbReference>
<dbReference type="Gene3D" id="2.60.40.3650">
    <property type="match status" value="1"/>
</dbReference>
<dbReference type="InterPro" id="IPR040756">
    <property type="entry name" value="Peptidase_M61_N"/>
</dbReference>
<evidence type="ECO:0000313" key="3">
    <source>
        <dbReference type="Proteomes" id="UP000663929"/>
    </source>
</evidence>
<dbReference type="AlphaFoldDB" id="A0A8A4TYH6"/>
<keyword evidence="3" id="KW-1185">Reference proteome</keyword>
<gene>
    <name evidence="2" type="ORF">J3U87_16270</name>
</gene>
<dbReference type="Pfam" id="PF05299">
    <property type="entry name" value="Peptidase_M61"/>
    <property type="match status" value="1"/>
</dbReference>
<dbReference type="InterPro" id="IPR001478">
    <property type="entry name" value="PDZ"/>
</dbReference>
<sequence length="633" mass="72563">MTVFLVVRPQAAMPIPLTMWTQTPTTPAHLYLDTKAPLVRASVSMEKPTTHFYQVEMVFPPTDATIRRLSMPTWIPGSYKIRDFAKNIEQFQAFDSSDKPLSWRKQDKATWAVEVPAGEALKVRYSLFAYEFSVRTSYLDSFYGFLNPASAFLYEEGKKHWGYRIKVKPAADWTIATALPKLDEHLFLADNLDVLIDSPMMFGPLRRHEFDVKGIPHYWVIAGDVNKNEAGMVEALQKIGTTVGDLFGDFPFDRYYFLTAYRLDGARGGLEHANSTLVHANADHFRTRDGWDRFLSLMIHEYYHAWNVKAIRDQSLSEFDYQREQYTELLWLHEGWTSYYDTILMNRAGFWDAKRGLAEWSKVINGYNQRPGNHYQSLAEASFNAWIHYYHPSFTTKNSQTDYYRAGSLSGLALDLLIRHKSKNERSLDTVMARLYRDFGAQRKPINWDLVARILQEVGGKSAVNFLDTYIRQANPLPMEKFLGYAGIEVAEAKVEETEEAPHQPPKPVSLGIQTKTKDDAVFVRHVWRGSSGWQAGLDFGDEILAINNRRVTASNYDKILQWSHPGDEIQVLVSRGNHILTVPVTLEEKQEVVKLKFDGDKASDLQTSIFQALFPPDSTAKENSKQETSWHP</sequence>
<evidence type="ECO:0000313" key="2">
    <source>
        <dbReference type="EMBL" id="QTD54002.1"/>
    </source>
</evidence>
<evidence type="ECO:0000259" key="1">
    <source>
        <dbReference type="PROSITE" id="PS50106"/>
    </source>
</evidence>
<dbReference type="SUPFAM" id="SSF55486">
    <property type="entry name" value="Metalloproteases ('zincins'), catalytic domain"/>
    <property type="match status" value="1"/>
</dbReference>
<feature type="domain" description="PDZ" evidence="1">
    <location>
        <begin position="492"/>
        <end position="562"/>
    </location>
</feature>
<dbReference type="PIRSF" id="PIRSF016493">
    <property type="entry name" value="Glycyl_aminpptds"/>
    <property type="match status" value="1"/>
</dbReference>
<dbReference type="Pfam" id="PF13180">
    <property type="entry name" value="PDZ_2"/>
    <property type="match status" value="1"/>
</dbReference>